<evidence type="ECO:0000313" key="8">
    <source>
        <dbReference type="Proteomes" id="UP000004263"/>
    </source>
</evidence>
<dbReference type="SMART" id="SM00138">
    <property type="entry name" value="MeTrc"/>
    <property type="match status" value="1"/>
</dbReference>
<dbReference type="InterPro" id="IPR022642">
    <property type="entry name" value="CheR_C"/>
</dbReference>
<feature type="domain" description="CheR-type methyltransferase" evidence="6">
    <location>
        <begin position="1"/>
        <end position="269"/>
    </location>
</feature>
<accession>Q1N306</accession>
<dbReference type="OrthoDB" id="9816309at2"/>
<dbReference type="InterPro" id="IPR029063">
    <property type="entry name" value="SAM-dependent_MTases_sf"/>
</dbReference>
<dbReference type="PRINTS" id="PR00996">
    <property type="entry name" value="CHERMTFRASE"/>
</dbReference>
<dbReference type="SUPFAM" id="SSF47757">
    <property type="entry name" value="Chemotaxis receptor methyltransferase CheR, N-terminal domain"/>
    <property type="match status" value="1"/>
</dbReference>
<dbReference type="AlphaFoldDB" id="Q1N306"/>
<dbReference type="Gene3D" id="1.10.155.10">
    <property type="entry name" value="Chemotaxis receptor methyltransferase CheR, N-terminal domain"/>
    <property type="match status" value="1"/>
</dbReference>
<keyword evidence="5" id="KW-0949">S-adenosyl-L-methionine</keyword>
<dbReference type="Pfam" id="PF01739">
    <property type="entry name" value="CheR"/>
    <property type="match status" value="1"/>
</dbReference>
<dbReference type="STRING" id="207949.RED65_06448"/>
<comment type="caution">
    <text evidence="7">The sequence shown here is derived from an EMBL/GenBank/DDBJ whole genome shotgun (WGS) entry which is preliminary data.</text>
</comment>
<dbReference type="Pfam" id="PF03705">
    <property type="entry name" value="CheR_N"/>
    <property type="match status" value="1"/>
</dbReference>
<dbReference type="HOGENOM" id="CLU_025854_0_2_6"/>
<dbReference type="InterPro" id="IPR022641">
    <property type="entry name" value="CheR_N"/>
</dbReference>
<evidence type="ECO:0000259" key="6">
    <source>
        <dbReference type="PROSITE" id="PS50123"/>
    </source>
</evidence>
<dbReference type="InterPro" id="IPR050903">
    <property type="entry name" value="Bact_Chemotaxis_MeTrfase"/>
</dbReference>
<comment type="catalytic activity">
    <reaction evidence="1">
        <text>L-glutamyl-[protein] + S-adenosyl-L-methionine = [protein]-L-glutamate 5-O-methyl ester + S-adenosyl-L-homocysteine</text>
        <dbReference type="Rhea" id="RHEA:24452"/>
        <dbReference type="Rhea" id="RHEA-COMP:10208"/>
        <dbReference type="Rhea" id="RHEA-COMP:10311"/>
        <dbReference type="ChEBI" id="CHEBI:29973"/>
        <dbReference type="ChEBI" id="CHEBI:57856"/>
        <dbReference type="ChEBI" id="CHEBI:59789"/>
        <dbReference type="ChEBI" id="CHEBI:82795"/>
        <dbReference type="EC" id="2.1.1.80"/>
    </reaction>
</comment>
<dbReference type="InterPro" id="IPR000780">
    <property type="entry name" value="CheR_MeTrfase"/>
</dbReference>
<evidence type="ECO:0000256" key="2">
    <source>
        <dbReference type="ARBA" id="ARBA00012534"/>
    </source>
</evidence>
<dbReference type="EMBL" id="AAQH01000006">
    <property type="protein sequence ID" value="EAT12513.1"/>
    <property type="molecule type" value="Genomic_DNA"/>
</dbReference>
<keyword evidence="8" id="KW-1185">Reference proteome</keyword>
<evidence type="ECO:0000256" key="1">
    <source>
        <dbReference type="ARBA" id="ARBA00001541"/>
    </source>
</evidence>
<sequence length="269" mass="30861">MEISKADFGVFRDYLERVCGILLGDNKEYLVASRLRTIVKDKELNSLAELVKLMESDSRLRETVVDAMTTNETLWFRDAHPFQILQNRLLPEFCQKQKSIDIWCAASSTGQEPYSISMVIDEFKRANPGKLTSEKIMATDISPSALNIARSGVYDQLALGRGMPKEYLDRYFKQSEKGWQVDPKIQARVQYRMLNLLNNYSLLGRYDIVFCRNVLIYFSSDLKQDILRRIHSVIKPGGYLFLGASEALSGLPDLYEMVQCSPGIIYRKK</sequence>
<evidence type="ECO:0000256" key="5">
    <source>
        <dbReference type="ARBA" id="ARBA00022691"/>
    </source>
</evidence>
<organism evidence="7 8">
    <name type="scientific">Bermanella marisrubri</name>
    <dbReference type="NCBI Taxonomy" id="207949"/>
    <lineage>
        <taxon>Bacteria</taxon>
        <taxon>Pseudomonadati</taxon>
        <taxon>Pseudomonadota</taxon>
        <taxon>Gammaproteobacteria</taxon>
        <taxon>Oceanospirillales</taxon>
        <taxon>Oceanospirillaceae</taxon>
        <taxon>Bermanella</taxon>
    </lineage>
</organism>
<gene>
    <name evidence="7" type="ORF">RED65_06448</name>
</gene>
<proteinExistence type="predicted"/>
<dbReference type="GO" id="GO:0032259">
    <property type="term" value="P:methylation"/>
    <property type="evidence" value="ECO:0007669"/>
    <property type="project" value="UniProtKB-KW"/>
</dbReference>
<dbReference type="PROSITE" id="PS50123">
    <property type="entry name" value="CHER"/>
    <property type="match status" value="1"/>
</dbReference>
<dbReference type="PANTHER" id="PTHR24422">
    <property type="entry name" value="CHEMOTAXIS PROTEIN METHYLTRANSFERASE"/>
    <property type="match status" value="1"/>
</dbReference>
<dbReference type="CDD" id="cd02440">
    <property type="entry name" value="AdoMet_MTases"/>
    <property type="match status" value="1"/>
</dbReference>
<protein>
    <recommendedName>
        <fullName evidence="2">protein-glutamate O-methyltransferase</fullName>
        <ecNumber evidence="2">2.1.1.80</ecNumber>
    </recommendedName>
</protein>
<dbReference type="EC" id="2.1.1.80" evidence="2"/>
<keyword evidence="3 7" id="KW-0489">Methyltransferase</keyword>
<dbReference type="Gene3D" id="3.40.50.150">
    <property type="entry name" value="Vaccinia Virus protein VP39"/>
    <property type="match status" value="1"/>
</dbReference>
<dbReference type="RefSeq" id="WP_007016114.1">
    <property type="nucleotide sequence ID" value="NZ_AAQH01000006.1"/>
</dbReference>
<evidence type="ECO:0000256" key="3">
    <source>
        <dbReference type="ARBA" id="ARBA00022603"/>
    </source>
</evidence>
<dbReference type="SUPFAM" id="SSF53335">
    <property type="entry name" value="S-adenosyl-L-methionine-dependent methyltransferases"/>
    <property type="match status" value="1"/>
</dbReference>
<evidence type="ECO:0000313" key="7">
    <source>
        <dbReference type="EMBL" id="EAT12513.1"/>
    </source>
</evidence>
<dbReference type="Proteomes" id="UP000004263">
    <property type="component" value="Unassembled WGS sequence"/>
</dbReference>
<evidence type="ECO:0000256" key="4">
    <source>
        <dbReference type="ARBA" id="ARBA00022679"/>
    </source>
</evidence>
<keyword evidence="4 7" id="KW-0808">Transferase</keyword>
<name>Q1N306_9GAMM</name>
<dbReference type="InterPro" id="IPR036804">
    <property type="entry name" value="CheR_N_sf"/>
</dbReference>
<dbReference type="GO" id="GO:0008983">
    <property type="term" value="F:protein-glutamate O-methyltransferase activity"/>
    <property type="evidence" value="ECO:0007669"/>
    <property type="project" value="UniProtKB-EC"/>
</dbReference>
<reference evidence="7 8" key="1">
    <citation type="submission" date="2006-03" db="EMBL/GenBank/DDBJ databases">
        <authorList>
            <person name="Pinhassi J."/>
            <person name="Pedros-Alio C."/>
            <person name="Ferriera S."/>
            <person name="Johnson J."/>
            <person name="Kravitz S."/>
            <person name="Halpern A."/>
            <person name="Remington K."/>
            <person name="Beeson K."/>
            <person name="Tran B."/>
            <person name="Rogers Y.-H."/>
            <person name="Friedman R."/>
            <person name="Venter J.C."/>
        </authorList>
    </citation>
    <scope>NUCLEOTIDE SEQUENCE [LARGE SCALE GENOMIC DNA]</scope>
    <source>
        <strain evidence="7 8">RED65</strain>
    </source>
</reference>
<dbReference type="PANTHER" id="PTHR24422:SF21">
    <property type="entry name" value="CHEMOTAXIS PROTEIN METHYLTRANSFERASE 1"/>
    <property type="match status" value="1"/>
</dbReference>